<evidence type="ECO:0000259" key="2">
    <source>
        <dbReference type="Pfam" id="PF06283"/>
    </source>
</evidence>
<dbReference type="SUPFAM" id="SSF52317">
    <property type="entry name" value="Class I glutamine amidotransferase-like"/>
    <property type="match status" value="1"/>
</dbReference>
<dbReference type="AlphaFoldDB" id="T0I2W5"/>
<dbReference type="Pfam" id="PF06283">
    <property type="entry name" value="ThuA"/>
    <property type="match status" value="1"/>
</dbReference>
<evidence type="ECO:0000256" key="1">
    <source>
        <dbReference type="SAM" id="MobiDB-lite"/>
    </source>
</evidence>
<organism evidence="3 4">
    <name type="scientific">Novosphingobium lindaniclasticum LE124</name>
    <dbReference type="NCBI Taxonomy" id="1096930"/>
    <lineage>
        <taxon>Bacteria</taxon>
        <taxon>Pseudomonadati</taxon>
        <taxon>Pseudomonadota</taxon>
        <taxon>Alphaproteobacteria</taxon>
        <taxon>Sphingomonadales</taxon>
        <taxon>Sphingomonadaceae</taxon>
        <taxon>Novosphingobium</taxon>
    </lineage>
</organism>
<comment type="caution">
    <text evidence="3">The sequence shown here is derived from an EMBL/GenBank/DDBJ whole genome shotgun (WGS) entry which is preliminary data.</text>
</comment>
<dbReference type="PANTHER" id="PTHR40469">
    <property type="entry name" value="SECRETED GLYCOSYL HYDROLASE"/>
    <property type="match status" value="1"/>
</dbReference>
<dbReference type="Gene3D" id="3.40.50.880">
    <property type="match status" value="1"/>
</dbReference>
<feature type="region of interest" description="Disordered" evidence="1">
    <location>
        <begin position="1"/>
        <end position="20"/>
    </location>
</feature>
<dbReference type="EMBL" id="ATHL01000034">
    <property type="protein sequence ID" value="EQB18723.1"/>
    <property type="molecule type" value="Genomic_DNA"/>
</dbReference>
<dbReference type="eggNOG" id="COG3828">
    <property type="taxonomic scope" value="Bacteria"/>
</dbReference>
<protein>
    <submittedName>
        <fullName evidence="3">Trehalose utilization</fullName>
    </submittedName>
</protein>
<dbReference type="PANTHER" id="PTHR40469:SF2">
    <property type="entry name" value="GALACTOSE-BINDING DOMAIN-LIKE SUPERFAMILY PROTEIN"/>
    <property type="match status" value="1"/>
</dbReference>
<reference evidence="3 4" key="1">
    <citation type="journal article" date="2013" name="Genome Announc.">
        <title>Genome Sequence of Novosphingobium lindaniclasticum LE124T, Isolated from a Hexachlorocyclohexane Dumpsite.</title>
        <authorList>
            <person name="Saxena A."/>
            <person name="Nayyar N."/>
            <person name="Sangwan N."/>
            <person name="Kumari R."/>
            <person name="Khurana J.P."/>
            <person name="Lal R."/>
        </authorList>
    </citation>
    <scope>NUCLEOTIDE SEQUENCE [LARGE SCALE GENOMIC DNA]</scope>
    <source>
        <strain evidence="3 4">LE124</strain>
    </source>
</reference>
<evidence type="ECO:0000313" key="3">
    <source>
        <dbReference type="EMBL" id="EQB18723.1"/>
    </source>
</evidence>
<gene>
    <name evidence="3" type="ORF">L284_03940</name>
</gene>
<feature type="domain" description="ThuA-like" evidence="2">
    <location>
        <begin position="62"/>
        <end position="237"/>
    </location>
</feature>
<sequence length="273" mass="30751">MANWAGQRPKGWPDRMSETAETRPPRIDCVLICGGVWHDMDFARLELLKLLAEDPAVRTRVFEDYENLDAIRSAHVLITYTCDVTPSLTAQEVLRDWLAAGGRWYALHGTNSVLRLLAEGRDAGLWDAPRWAPLFMDLLGSQFISHPPIAPYTVTVADPGHPLVQGIAPFATTDELYHMERHGDLHVLLETECTEEGTGFVEAAGAIGTHPVMYIKAHGRGAVLYNTLGHCRGHYDLQPMLDWWPTVDRCAWDLPVFYELLRRGIGWLKQREA</sequence>
<dbReference type="InterPro" id="IPR029010">
    <property type="entry name" value="ThuA-like"/>
</dbReference>
<dbReference type="Proteomes" id="UP000015527">
    <property type="component" value="Unassembled WGS sequence"/>
</dbReference>
<dbReference type="InterPro" id="IPR029062">
    <property type="entry name" value="Class_I_gatase-like"/>
</dbReference>
<proteinExistence type="predicted"/>
<feature type="compositionally biased region" description="Basic and acidic residues" evidence="1">
    <location>
        <begin position="11"/>
        <end position="20"/>
    </location>
</feature>
<accession>T0I2W5</accession>
<dbReference type="PATRIC" id="fig|1096930.3.peg.775"/>
<keyword evidence="4" id="KW-1185">Reference proteome</keyword>
<evidence type="ECO:0000313" key="4">
    <source>
        <dbReference type="Proteomes" id="UP000015527"/>
    </source>
</evidence>
<name>T0I2W5_9SPHN</name>